<sequence>MLCGRAEKYRVKVLDLSELTSDELSLLQRLERGPPSPYEELCNLRIVWVHCLREKILNGLDDMDFNSLLEGFLEKVPTCRKAWPFGGEGNESVARILLGIEIELDNFYATHTNCHIRSWKYWEENAPPGGISGKATPLVLRLLCPILVMVEIMLQMLLVEIESGYILVCMFLPPRLHVPSSSEEESNS</sequence>
<evidence type="ECO:0000313" key="1">
    <source>
        <dbReference type="EMBL" id="KAK9003692.1"/>
    </source>
</evidence>
<dbReference type="Proteomes" id="UP001396334">
    <property type="component" value="Unassembled WGS sequence"/>
</dbReference>
<protein>
    <submittedName>
        <fullName evidence="1">Uncharacterized protein</fullName>
    </submittedName>
</protein>
<accession>A0ABR2QSQ1</accession>
<comment type="caution">
    <text evidence="1">The sequence shown here is derived from an EMBL/GenBank/DDBJ whole genome shotgun (WGS) entry which is preliminary data.</text>
</comment>
<evidence type="ECO:0000313" key="2">
    <source>
        <dbReference type="Proteomes" id="UP001396334"/>
    </source>
</evidence>
<reference evidence="1 2" key="1">
    <citation type="journal article" date="2024" name="G3 (Bethesda)">
        <title>Genome assembly of Hibiscus sabdariffa L. provides insights into metabolisms of medicinal natural products.</title>
        <authorList>
            <person name="Kim T."/>
        </authorList>
    </citation>
    <scope>NUCLEOTIDE SEQUENCE [LARGE SCALE GENOMIC DNA]</scope>
    <source>
        <strain evidence="1">TK-2024</strain>
        <tissue evidence="1">Old leaves</tissue>
    </source>
</reference>
<organism evidence="1 2">
    <name type="scientific">Hibiscus sabdariffa</name>
    <name type="common">roselle</name>
    <dbReference type="NCBI Taxonomy" id="183260"/>
    <lineage>
        <taxon>Eukaryota</taxon>
        <taxon>Viridiplantae</taxon>
        <taxon>Streptophyta</taxon>
        <taxon>Embryophyta</taxon>
        <taxon>Tracheophyta</taxon>
        <taxon>Spermatophyta</taxon>
        <taxon>Magnoliopsida</taxon>
        <taxon>eudicotyledons</taxon>
        <taxon>Gunneridae</taxon>
        <taxon>Pentapetalae</taxon>
        <taxon>rosids</taxon>
        <taxon>malvids</taxon>
        <taxon>Malvales</taxon>
        <taxon>Malvaceae</taxon>
        <taxon>Malvoideae</taxon>
        <taxon>Hibiscus</taxon>
    </lineage>
</organism>
<keyword evidence="2" id="KW-1185">Reference proteome</keyword>
<dbReference type="EMBL" id="JBBPBN010000033">
    <property type="protein sequence ID" value="KAK9003692.1"/>
    <property type="molecule type" value="Genomic_DNA"/>
</dbReference>
<proteinExistence type="predicted"/>
<gene>
    <name evidence="1" type="ORF">V6N11_084325</name>
</gene>
<name>A0ABR2QSQ1_9ROSI</name>